<dbReference type="InterPro" id="IPR007505">
    <property type="entry name" value="PDDEXK_7"/>
</dbReference>
<dbReference type="Pfam" id="PF09823">
    <property type="entry name" value="DUF2357"/>
    <property type="match status" value="1"/>
</dbReference>
<reference evidence="3" key="1">
    <citation type="journal article" date="2019" name="Int. J. Syst. Evol. Microbiol.">
        <title>The Global Catalogue of Microorganisms (GCM) 10K type strain sequencing project: providing services to taxonomists for standard genome sequencing and annotation.</title>
        <authorList>
            <consortium name="The Broad Institute Genomics Platform"/>
            <consortium name="The Broad Institute Genome Sequencing Center for Infectious Disease"/>
            <person name="Wu L."/>
            <person name="Ma J."/>
        </authorList>
    </citation>
    <scope>NUCLEOTIDE SEQUENCE [LARGE SCALE GENOMIC DNA]</scope>
    <source>
        <strain evidence="3">CGMCC 1.15067</strain>
    </source>
</reference>
<proteinExistence type="predicted"/>
<dbReference type="InterPro" id="IPR018633">
    <property type="entry name" value="DUF2357"/>
</dbReference>
<feature type="domain" description="DUF2357" evidence="1">
    <location>
        <begin position="136"/>
        <end position="393"/>
    </location>
</feature>
<gene>
    <name evidence="2" type="ORF">ACFSGI_17505</name>
</gene>
<dbReference type="RefSeq" id="WP_379283801.1">
    <property type="nucleotide sequence ID" value="NZ_JBHUGF010000010.1"/>
</dbReference>
<comment type="caution">
    <text evidence="2">The sequence shown here is derived from an EMBL/GenBank/DDBJ whole genome shotgun (WGS) entry which is preliminary data.</text>
</comment>
<keyword evidence="3" id="KW-1185">Reference proteome</keyword>
<evidence type="ECO:0000313" key="3">
    <source>
        <dbReference type="Proteomes" id="UP001597403"/>
    </source>
</evidence>
<name>A0ABW4UZ83_9BACL</name>
<dbReference type="Pfam" id="PF04411">
    <property type="entry name" value="PDDEXK_7"/>
    <property type="match status" value="1"/>
</dbReference>
<sequence>MKMDSHPTGFLNQSTDLLEVKCNIGTIYIKGKPYHPVVETLQLHRDQGEWVDAHLICRSLSPDVVIERISVFSPTEYKLMLWDGTTPSFPCFYEQQNYEFLLIKSDEYMQLPVQFHHEHLAIREAITPKGEQVLSGILNFKNEVGFTELELRSGGQRLIAIELEIFPSKLDYKQDYIQLLCEVNEQVYNLSFDFLKRTYQSVRIRDTQHQSLSEFFALITHLFHQMEIAIERINRQPHHKLNKSLERKPASRVKRGSNRNNAYLARHPQYLEQDSVHGWLPIGTERYQPTHLLDTMKHISYDTAENRFLRWMLERILSKLQQLQDQYNQLTRPQNFRSRAYDSVFVKRVSQMISRLEQILSLEWLQQISPIRQISISLVLQMAPGYREMYRYYLLLLKGLSIQSDLLRLSMKDIAEIYEYWCFLKLNELLSRKYPLIKQNLIRLNHSGLFVTLGRGQQSRMEYLNPRNNETFVLYYNSLPSQEVTPTLPQRPDNVLSLMKVDAGQTKEYSFIFDAKYKLNAAVEGSSYASAYQKPGPQEEDINTMHRYRDAIVHMSAGDKYERSMFGAYVLFPYGDEEQFREHHFYRSIRKLNVGALPFLPNATSLVEQFLDELIQDSPEKAYERSTSPRGTKTYYQNKLLDKNMLIGSVRGPEQLQIALAEHFYHVPLANFVDTQVITQIEYVAMYESRRKFESLGRTGISYYGKVDRWDIVKRLDITEIPADPQKANLLYVKFTVTEWQERTEPIALAGQGIYTLLYTSKYIFDRAEELAELRLESEEDLALWREKRRQGKVKVELDHDYVDLAEHVIDVRIEEA</sequence>
<dbReference type="Proteomes" id="UP001597403">
    <property type="component" value="Unassembled WGS sequence"/>
</dbReference>
<organism evidence="2 3">
    <name type="scientific">Paenibacillus nicotianae</name>
    <dbReference type="NCBI Taxonomy" id="1526551"/>
    <lineage>
        <taxon>Bacteria</taxon>
        <taxon>Bacillati</taxon>
        <taxon>Bacillota</taxon>
        <taxon>Bacilli</taxon>
        <taxon>Bacillales</taxon>
        <taxon>Paenibacillaceae</taxon>
        <taxon>Paenibacillus</taxon>
    </lineage>
</organism>
<dbReference type="EMBL" id="JBHUGF010000010">
    <property type="protein sequence ID" value="MFD1991770.1"/>
    <property type="molecule type" value="Genomic_DNA"/>
</dbReference>
<accession>A0ABW4UZ83</accession>
<protein>
    <submittedName>
        <fullName evidence="2">DUF2357 domain-containing protein</fullName>
    </submittedName>
</protein>
<evidence type="ECO:0000313" key="2">
    <source>
        <dbReference type="EMBL" id="MFD1991770.1"/>
    </source>
</evidence>
<evidence type="ECO:0000259" key="1">
    <source>
        <dbReference type="Pfam" id="PF09823"/>
    </source>
</evidence>